<name>A0A9Q3HG15_9BASI</name>
<organism evidence="1 2">
    <name type="scientific">Austropuccinia psidii MF-1</name>
    <dbReference type="NCBI Taxonomy" id="1389203"/>
    <lineage>
        <taxon>Eukaryota</taxon>
        <taxon>Fungi</taxon>
        <taxon>Dikarya</taxon>
        <taxon>Basidiomycota</taxon>
        <taxon>Pucciniomycotina</taxon>
        <taxon>Pucciniomycetes</taxon>
        <taxon>Pucciniales</taxon>
        <taxon>Sphaerophragmiaceae</taxon>
        <taxon>Austropuccinia</taxon>
    </lineage>
</organism>
<protein>
    <submittedName>
        <fullName evidence="1">Uncharacterized protein</fullName>
    </submittedName>
</protein>
<dbReference type="EMBL" id="AVOT02016220">
    <property type="protein sequence ID" value="MBW0501234.1"/>
    <property type="molecule type" value="Genomic_DNA"/>
</dbReference>
<keyword evidence="2" id="KW-1185">Reference proteome</keyword>
<dbReference type="Proteomes" id="UP000765509">
    <property type="component" value="Unassembled WGS sequence"/>
</dbReference>
<dbReference type="OrthoDB" id="2507294at2759"/>
<reference evidence="1" key="1">
    <citation type="submission" date="2021-03" db="EMBL/GenBank/DDBJ databases">
        <title>Draft genome sequence of rust myrtle Austropuccinia psidii MF-1, a brazilian biotype.</title>
        <authorList>
            <person name="Quecine M.C."/>
            <person name="Pachon D.M.R."/>
            <person name="Bonatelli M.L."/>
            <person name="Correr F.H."/>
            <person name="Franceschini L.M."/>
            <person name="Leite T.F."/>
            <person name="Margarido G.R.A."/>
            <person name="Almeida C.A."/>
            <person name="Ferrarezi J.A."/>
            <person name="Labate C.A."/>
        </authorList>
    </citation>
    <scope>NUCLEOTIDE SEQUENCE</scope>
    <source>
        <strain evidence="1">MF-1</strain>
    </source>
</reference>
<comment type="caution">
    <text evidence="1">The sequence shown here is derived from an EMBL/GenBank/DDBJ whole genome shotgun (WGS) entry which is preliminary data.</text>
</comment>
<proteinExistence type="predicted"/>
<gene>
    <name evidence="1" type="ORF">O181_040949</name>
</gene>
<evidence type="ECO:0000313" key="1">
    <source>
        <dbReference type="EMBL" id="MBW0501234.1"/>
    </source>
</evidence>
<sequence length="122" mass="14290">MTYSEKEELKQLPGVSSWPNVSGIGEYDHVELIDYIFGLSIDVPSIPYYCIMDTLSTAFKGKASIWYTEMKETYCRRNCPWWKSQIIQKCSNGTWIWKKTIPFKNEKYSVDNNTYDSCLKQS</sequence>
<dbReference type="AlphaFoldDB" id="A0A9Q3HG15"/>
<evidence type="ECO:0000313" key="2">
    <source>
        <dbReference type="Proteomes" id="UP000765509"/>
    </source>
</evidence>
<accession>A0A9Q3HG15</accession>